<dbReference type="GO" id="GO:0000166">
    <property type="term" value="F:nucleotide binding"/>
    <property type="evidence" value="ECO:0007669"/>
    <property type="project" value="UniProtKB-KW"/>
</dbReference>
<evidence type="ECO:0000313" key="2">
    <source>
        <dbReference type="EMBL" id="VAW75652.1"/>
    </source>
</evidence>
<dbReference type="Gene3D" id="3.10.20.30">
    <property type="match status" value="1"/>
</dbReference>
<protein>
    <submittedName>
        <fullName evidence="2">Molybdopterin synthase sulfur carrier subunit</fullName>
    </submittedName>
</protein>
<dbReference type="InterPro" id="IPR044672">
    <property type="entry name" value="MOCS2A"/>
</dbReference>
<dbReference type="GO" id="GO:1990133">
    <property type="term" value="C:molybdopterin adenylyltransferase complex"/>
    <property type="evidence" value="ECO:0007669"/>
    <property type="project" value="TreeGrafter"/>
</dbReference>
<dbReference type="PANTHER" id="PTHR33359:SF1">
    <property type="entry name" value="MOLYBDOPTERIN SYNTHASE SULFUR CARRIER SUBUNIT"/>
    <property type="match status" value="1"/>
</dbReference>
<dbReference type="PANTHER" id="PTHR33359">
    <property type="entry name" value="MOLYBDOPTERIN SYNTHASE SULFUR CARRIER SUBUNIT"/>
    <property type="match status" value="1"/>
</dbReference>
<gene>
    <name evidence="2" type="ORF">MNBD_GAMMA14-592</name>
</gene>
<dbReference type="Pfam" id="PF02597">
    <property type="entry name" value="ThiS"/>
    <property type="match status" value="1"/>
</dbReference>
<dbReference type="InterPro" id="IPR012675">
    <property type="entry name" value="Beta-grasp_dom_sf"/>
</dbReference>
<reference evidence="2" key="1">
    <citation type="submission" date="2018-06" db="EMBL/GenBank/DDBJ databases">
        <authorList>
            <person name="Zhirakovskaya E."/>
        </authorList>
    </citation>
    <scope>NUCLEOTIDE SEQUENCE</scope>
</reference>
<dbReference type="EMBL" id="UOFM01000143">
    <property type="protein sequence ID" value="VAW75652.1"/>
    <property type="molecule type" value="Genomic_DNA"/>
</dbReference>
<name>A0A3B0YK29_9ZZZZ</name>
<dbReference type="CDD" id="cd00754">
    <property type="entry name" value="Ubl_MoaD"/>
    <property type="match status" value="1"/>
</dbReference>
<proteinExistence type="predicted"/>
<dbReference type="InterPro" id="IPR016155">
    <property type="entry name" value="Mopterin_synth/thiamin_S_b"/>
</dbReference>
<accession>A0A3B0YK29</accession>
<dbReference type="AlphaFoldDB" id="A0A3B0YK29"/>
<dbReference type="InterPro" id="IPR003749">
    <property type="entry name" value="ThiS/MoaD-like"/>
</dbReference>
<sequence length="87" mass="9886">MSQRRVEKMQVKVRLFAGLRERYGIDCRFVSVPDNTTVREVWNLLLPGESFPDNVLAARNMEYVGYETAVAKDDEIAFFPPVTGGMS</sequence>
<dbReference type="SUPFAM" id="SSF54285">
    <property type="entry name" value="MoaD/ThiS"/>
    <property type="match status" value="1"/>
</dbReference>
<organism evidence="2">
    <name type="scientific">hydrothermal vent metagenome</name>
    <dbReference type="NCBI Taxonomy" id="652676"/>
    <lineage>
        <taxon>unclassified sequences</taxon>
        <taxon>metagenomes</taxon>
        <taxon>ecological metagenomes</taxon>
    </lineage>
</organism>
<keyword evidence="1" id="KW-0547">Nucleotide-binding</keyword>
<evidence type="ECO:0000256" key="1">
    <source>
        <dbReference type="ARBA" id="ARBA00022741"/>
    </source>
</evidence>
<dbReference type="GO" id="GO:0006777">
    <property type="term" value="P:Mo-molybdopterin cofactor biosynthetic process"/>
    <property type="evidence" value="ECO:0007669"/>
    <property type="project" value="InterPro"/>
</dbReference>